<evidence type="ECO:0000256" key="2">
    <source>
        <dbReference type="ARBA" id="ARBA00006577"/>
    </source>
</evidence>
<dbReference type="InterPro" id="IPR001179">
    <property type="entry name" value="PPIase_FKBP_dom"/>
</dbReference>
<dbReference type="Pfam" id="PF00254">
    <property type="entry name" value="FKBP_C"/>
    <property type="match status" value="1"/>
</dbReference>
<comment type="catalytic activity">
    <reaction evidence="1 5 6">
        <text>[protein]-peptidylproline (omega=180) = [protein]-peptidylproline (omega=0)</text>
        <dbReference type="Rhea" id="RHEA:16237"/>
        <dbReference type="Rhea" id="RHEA-COMP:10747"/>
        <dbReference type="Rhea" id="RHEA-COMP:10748"/>
        <dbReference type="ChEBI" id="CHEBI:83833"/>
        <dbReference type="ChEBI" id="CHEBI:83834"/>
        <dbReference type="EC" id="5.2.1.8"/>
    </reaction>
</comment>
<dbReference type="InterPro" id="IPR036944">
    <property type="entry name" value="PPIase_FKBP_N_sf"/>
</dbReference>
<sequence>MKKLFMACGVCAMLFSATACNKSNAAGNEDAAFNDSIAELAGKVIGSEIAGSLGQSMTPEQLKKDAYIRGMQVAIMADTSDIAYLQGLRAGVNLAQNFDAMAKQGGIDIDRNVFMASFKKAFLADSVNSDELSANNMALQLMMQRAQQRSEERRKAELENAPEAKANREAGEKFIADLKAKDPSIKTTESGLSYKVITEGAGDSITDTDRVAVIYKGELTDGTVFDDSKGEARTFSPRSVVPGFGEGLKLMKKGAKYILYIPGDLAYGVEGQPYAKIGPNQTLVFTVEVAGVNETPKK</sequence>
<dbReference type="KEGG" id="mgod:E7746_12645"/>
<comment type="similarity">
    <text evidence="2 6">Belongs to the FKBP-type PPIase family.</text>
</comment>
<evidence type="ECO:0000256" key="5">
    <source>
        <dbReference type="PROSITE-ProRule" id="PRU00277"/>
    </source>
</evidence>
<keyword evidence="4 5" id="KW-0413">Isomerase</keyword>
<dbReference type="Gene3D" id="1.10.287.460">
    <property type="entry name" value="Peptidyl-prolyl cis-trans isomerase, FKBP-type, N-terminal domain"/>
    <property type="match status" value="1"/>
</dbReference>
<dbReference type="SUPFAM" id="SSF54534">
    <property type="entry name" value="FKBP-like"/>
    <property type="match status" value="1"/>
</dbReference>
<evidence type="ECO:0000256" key="7">
    <source>
        <dbReference type="SAM" id="MobiDB-lite"/>
    </source>
</evidence>
<gene>
    <name evidence="10" type="ORF">E7746_12645</name>
</gene>
<dbReference type="Proteomes" id="UP000297031">
    <property type="component" value="Chromosome"/>
</dbReference>
<evidence type="ECO:0000256" key="8">
    <source>
        <dbReference type="SAM" id="SignalP"/>
    </source>
</evidence>
<feature type="compositionally biased region" description="Basic and acidic residues" evidence="7">
    <location>
        <begin position="148"/>
        <end position="158"/>
    </location>
</feature>
<reference evidence="10 11" key="1">
    <citation type="submission" date="2019-02" db="EMBL/GenBank/DDBJ databases">
        <title>Isolation and identification of novel species under the genus Muribaculum.</title>
        <authorList>
            <person name="Miyake S."/>
            <person name="Ding Y."/>
            <person name="Low A."/>
            <person name="Soh M."/>
            <person name="Seedorf H."/>
        </authorList>
    </citation>
    <scope>NUCLEOTIDE SEQUENCE [LARGE SCALE GENOMIC DNA]</scope>
    <source>
        <strain evidence="10 11">TLL-A4</strain>
    </source>
</reference>
<keyword evidence="8" id="KW-0732">Signal</keyword>
<evidence type="ECO:0000256" key="1">
    <source>
        <dbReference type="ARBA" id="ARBA00000971"/>
    </source>
</evidence>
<dbReference type="PROSITE" id="PS51257">
    <property type="entry name" value="PROKAR_LIPOPROTEIN"/>
    <property type="match status" value="1"/>
</dbReference>
<evidence type="ECO:0000313" key="11">
    <source>
        <dbReference type="Proteomes" id="UP000297031"/>
    </source>
</evidence>
<name>A0A4P7VQS8_9BACT</name>
<proteinExistence type="inferred from homology"/>
<feature type="signal peptide" evidence="8">
    <location>
        <begin position="1"/>
        <end position="19"/>
    </location>
</feature>
<keyword evidence="3 5" id="KW-0697">Rotamase</keyword>
<evidence type="ECO:0000313" key="10">
    <source>
        <dbReference type="EMBL" id="QCD36667.1"/>
    </source>
</evidence>
<dbReference type="InterPro" id="IPR046357">
    <property type="entry name" value="PPIase_dom_sf"/>
</dbReference>
<dbReference type="EC" id="5.2.1.8" evidence="6"/>
<organism evidence="10 11">
    <name type="scientific">Muribaculum gordoncarteri</name>
    <dbReference type="NCBI Taxonomy" id="2530390"/>
    <lineage>
        <taxon>Bacteria</taxon>
        <taxon>Pseudomonadati</taxon>
        <taxon>Bacteroidota</taxon>
        <taxon>Bacteroidia</taxon>
        <taxon>Bacteroidales</taxon>
        <taxon>Muribaculaceae</taxon>
        <taxon>Muribaculum</taxon>
    </lineage>
</organism>
<feature type="domain" description="PPIase FKBP-type" evidence="9">
    <location>
        <begin position="208"/>
        <end position="293"/>
    </location>
</feature>
<evidence type="ECO:0000259" key="9">
    <source>
        <dbReference type="PROSITE" id="PS50059"/>
    </source>
</evidence>
<evidence type="ECO:0000256" key="3">
    <source>
        <dbReference type="ARBA" id="ARBA00023110"/>
    </source>
</evidence>
<evidence type="ECO:0000256" key="6">
    <source>
        <dbReference type="RuleBase" id="RU003915"/>
    </source>
</evidence>
<dbReference type="PANTHER" id="PTHR43811:SF19">
    <property type="entry name" value="39 KDA FK506-BINDING NUCLEAR PROTEIN"/>
    <property type="match status" value="1"/>
</dbReference>
<keyword evidence="11" id="KW-1185">Reference proteome</keyword>
<dbReference type="InterPro" id="IPR000774">
    <property type="entry name" value="PPIase_FKBP_N"/>
</dbReference>
<dbReference type="GO" id="GO:0006457">
    <property type="term" value="P:protein folding"/>
    <property type="evidence" value="ECO:0007669"/>
    <property type="project" value="InterPro"/>
</dbReference>
<dbReference type="AlphaFoldDB" id="A0A4P7VQS8"/>
<accession>A0A4P7VQS8</accession>
<dbReference type="OrthoDB" id="9814548at2"/>
<dbReference type="GO" id="GO:0003755">
    <property type="term" value="F:peptidyl-prolyl cis-trans isomerase activity"/>
    <property type="evidence" value="ECO:0007669"/>
    <property type="project" value="UniProtKB-UniRule"/>
</dbReference>
<dbReference type="Gene3D" id="3.10.50.40">
    <property type="match status" value="1"/>
</dbReference>
<dbReference type="RefSeq" id="WP_123394872.1">
    <property type="nucleotide sequence ID" value="NZ_CANQMU010000035.1"/>
</dbReference>
<feature type="chain" id="PRO_5020832010" description="Peptidyl-prolyl cis-trans isomerase" evidence="8">
    <location>
        <begin position="20"/>
        <end position="298"/>
    </location>
</feature>
<feature type="region of interest" description="Disordered" evidence="7">
    <location>
        <begin position="147"/>
        <end position="166"/>
    </location>
</feature>
<dbReference type="Pfam" id="PF01346">
    <property type="entry name" value="FKBP_N"/>
    <property type="match status" value="1"/>
</dbReference>
<dbReference type="PROSITE" id="PS50059">
    <property type="entry name" value="FKBP_PPIASE"/>
    <property type="match status" value="1"/>
</dbReference>
<dbReference type="EMBL" id="CP039393">
    <property type="protein sequence ID" value="QCD36667.1"/>
    <property type="molecule type" value="Genomic_DNA"/>
</dbReference>
<evidence type="ECO:0000256" key="4">
    <source>
        <dbReference type="ARBA" id="ARBA00023235"/>
    </source>
</evidence>
<protein>
    <recommendedName>
        <fullName evidence="6">Peptidyl-prolyl cis-trans isomerase</fullName>
        <ecNumber evidence="6">5.2.1.8</ecNumber>
    </recommendedName>
</protein>
<dbReference type="PANTHER" id="PTHR43811">
    <property type="entry name" value="FKBP-TYPE PEPTIDYL-PROLYL CIS-TRANS ISOMERASE FKPA"/>
    <property type="match status" value="1"/>
</dbReference>